<dbReference type="Pfam" id="PF03432">
    <property type="entry name" value="Relaxase"/>
    <property type="match status" value="1"/>
</dbReference>
<dbReference type="EMBL" id="CP063845">
    <property type="protein sequence ID" value="UFP92589.1"/>
    <property type="molecule type" value="Genomic_DNA"/>
</dbReference>
<keyword evidence="3" id="KW-1185">Reference proteome</keyword>
<feature type="domain" description="MobA/VirD2-like nuclease" evidence="1">
    <location>
        <begin position="17"/>
        <end position="145"/>
    </location>
</feature>
<dbReference type="InterPro" id="IPR005094">
    <property type="entry name" value="Endonuclease_MobA/VirD2"/>
</dbReference>
<gene>
    <name evidence="2" type="ORF">ISF26_12105</name>
</gene>
<evidence type="ECO:0000313" key="3">
    <source>
        <dbReference type="Proteomes" id="UP001054846"/>
    </source>
</evidence>
<dbReference type="RefSeq" id="WP_230839580.1">
    <property type="nucleotide sequence ID" value="NZ_CP063845.1"/>
</dbReference>
<sequence length="155" mass="17558">MIGNVTTGKNFGGLIGYLLKKGHQCSILGGNVLGRTPKEIRQEFEQCNRLARHIGKPCMHVSLSARPGERIDRQQWLAMGRDYLRLMSIDPDKHLYLIVEHRDRPHPHVHLIISRISTDGSVYHNHWDAYKTKAAAAILTEKYGLWPVPDGRSGT</sequence>
<evidence type="ECO:0000313" key="2">
    <source>
        <dbReference type="EMBL" id="UFP92589.1"/>
    </source>
</evidence>
<evidence type="ECO:0000259" key="1">
    <source>
        <dbReference type="Pfam" id="PF03432"/>
    </source>
</evidence>
<dbReference type="Proteomes" id="UP001054846">
    <property type="component" value="Chromosome"/>
</dbReference>
<organism evidence="2 3">
    <name type="scientific">Gloeobacter morelensis MG652769</name>
    <dbReference type="NCBI Taxonomy" id="2781736"/>
    <lineage>
        <taxon>Bacteria</taxon>
        <taxon>Bacillati</taxon>
        <taxon>Cyanobacteriota</taxon>
        <taxon>Cyanophyceae</taxon>
        <taxon>Gloeobacterales</taxon>
        <taxon>Gloeobacteraceae</taxon>
        <taxon>Gloeobacter</taxon>
        <taxon>Gloeobacter morelensis</taxon>
    </lineage>
</organism>
<proteinExistence type="predicted"/>
<reference evidence="2 3" key="1">
    <citation type="journal article" date="2021" name="Genome Biol. Evol.">
        <title>Complete Genome Sequencing of a Novel Gloeobacter Species from a Waterfall Cave in Mexico.</title>
        <authorList>
            <person name="Saw J.H."/>
            <person name="Cardona T."/>
            <person name="Montejano G."/>
        </authorList>
    </citation>
    <scope>NUCLEOTIDE SEQUENCE [LARGE SCALE GENOMIC DNA]</scope>
    <source>
        <strain evidence="2">MG652769</strain>
    </source>
</reference>
<name>A0ABY3PG27_9CYAN</name>
<protein>
    <submittedName>
        <fullName evidence="2">Relaxase/mobilization nuclease domain-containing protein</fullName>
    </submittedName>
</protein>
<accession>A0ABY3PG27</accession>